<dbReference type="Pfam" id="PF00126">
    <property type="entry name" value="HTH_1"/>
    <property type="match status" value="1"/>
</dbReference>
<evidence type="ECO:0000256" key="2">
    <source>
        <dbReference type="ARBA" id="ARBA00023015"/>
    </source>
</evidence>
<dbReference type="PATRIC" id="fig|742734.4.peg.5020"/>
<evidence type="ECO:0000313" key="6">
    <source>
        <dbReference type="EMBL" id="KMW14656.1"/>
    </source>
</evidence>
<name>A0A0J9BR58_9FIRM</name>
<comment type="caution">
    <text evidence="6">The sequence shown here is derived from an EMBL/GenBank/DDBJ whole genome shotgun (WGS) entry which is preliminary data.</text>
</comment>
<reference evidence="6 7" key="1">
    <citation type="submission" date="2011-04" db="EMBL/GenBank/DDBJ databases">
        <title>The Genome Sequence of Clostridium citroniae WAL-19142.</title>
        <authorList>
            <consortium name="The Broad Institute Genome Sequencing Platform"/>
            <person name="Earl A."/>
            <person name="Ward D."/>
            <person name="Feldgarden M."/>
            <person name="Gevers D."/>
            <person name="Warren Y.A."/>
            <person name="Tyrrell K.L."/>
            <person name="Citron D.M."/>
            <person name="Goldstein E.J."/>
            <person name="Daigneault M."/>
            <person name="Allen-Vercoe E."/>
            <person name="Young S.K."/>
            <person name="Zeng Q."/>
            <person name="Gargeya S."/>
            <person name="Fitzgerald M."/>
            <person name="Haas B."/>
            <person name="Abouelleil A."/>
            <person name="Alvarado L."/>
            <person name="Arachchi H.M."/>
            <person name="Berlin A."/>
            <person name="Brown A."/>
            <person name="Chapman S.B."/>
            <person name="Chen Z."/>
            <person name="Dunbar C."/>
            <person name="Freedman E."/>
            <person name="Gearin G."/>
            <person name="Gellesch M."/>
            <person name="Goldberg J."/>
            <person name="Griggs A."/>
            <person name="Gujja S."/>
            <person name="Heilman E.R."/>
            <person name="Heiman D."/>
            <person name="Howarth C."/>
            <person name="Larson L."/>
            <person name="Lui A."/>
            <person name="MacDonald P.J."/>
            <person name="Mehta T."/>
            <person name="Montmayeur A."/>
            <person name="Murphy C."/>
            <person name="Neiman D."/>
            <person name="Pearson M."/>
            <person name="Priest M."/>
            <person name="Roberts A."/>
            <person name="Saif S."/>
            <person name="Shea T."/>
            <person name="Shenoy N."/>
            <person name="Sisk P."/>
            <person name="Stolte C."/>
            <person name="Sykes S."/>
            <person name="White J."/>
            <person name="Yandava C."/>
            <person name="Wortman J."/>
            <person name="Nusbaum C."/>
            <person name="Birren B."/>
        </authorList>
    </citation>
    <scope>NUCLEOTIDE SEQUENCE [LARGE SCALE GENOMIC DNA]</scope>
    <source>
        <strain evidence="6 7">WAL-19142</strain>
    </source>
</reference>
<dbReference type="PROSITE" id="PS50931">
    <property type="entry name" value="HTH_LYSR"/>
    <property type="match status" value="1"/>
</dbReference>
<dbReference type="OrthoDB" id="63123at2"/>
<dbReference type="GO" id="GO:0003677">
    <property type="term" value="F:DNA binding"/>
    <property type="evidence" value="ECO:0007669"/>
    <property type="project" value="UniProtKB-KW"/>
</dbReference>
<dbReference type="GO" id="GO:0003700">
    <property type="term" value="F:DNA-binding transcription factor activity"/>
    <property type="evidence" value="ECO:0007669"/>
    <property type="project" value="InterPro"/>
</dbReference>
<keyword evidence="3" id="KW-0238">DNA-binding</keyword>
<dbReference type="CDD" id="cd05466">
    <property type="entry name" value="PBP2_LTTR_substrate"/>
    <property type="match status" value="1"/>
</dbReference>
<dbReference type="GeneID" id="93164370"/>
<gene>
    <name evidence="6" type="ORF">HMPREF9470_04686</name>
</gene>
<evidence type="ECO:0000256" key="3">
    <source>
        <dbReference type="ARBA" id="ARBA00023125"/>
    </source>
</evidence>
<dbReference type="PRINTS" id="PR00039">
    <property type="entry name" value="HTHLYSR"/>
</dbReference>
<evidence type="ECO:0000313" key="7">
    <source>
        <dbReference type="Proteomes" id="UP000037392"/>
    </source>
</evidence>
<evidence type="ECO:0000259" key="5">
    <source>
        <dbReference type="PROSITE" id="PS50931"/>
    </source>
</evidence>
<dbReference type="InterPro" id="IPR005119">
    <property type="entry name" value="LysR_subst-bd"/>
</dbReference>
<dbReference type="Proteomes" id="UP000037392">
    <property type="component" value="Unassembled WGS sequence"/>
</dbReference>
<feature type="domain" description="HTH lysR-type" evidence="5">
    <location>
        <begin position="1"/>
        <end position="58"/>
    </location>
</feature>
<protein>
    <recommendedName>
        <fullName evidence="5">HTH lysR-type domain-containing protein</fullName>
    </recommendedName>
</protein>
<dbReference type="InterPro" id="IPR000847">
    <property type="entry name" value="LysR_HTH_N"/>
</dbReference>
<dbReference type="Pfam" id="PF03466">
    <property type="entry name" value="LysR_substrate"/>
    <property type="match status" value="1"/>
</dbReference>
<keyword evidence="2" id="KW-0805">Transcription regulation</keyword>
<dbReference type="GO" id="GO:0005829">
    <property type="term" value="C:cytosol"/>
    <property type="evidence" value="ECO:0007669"/>
    <property type="project" value="TreeGrafter"/>
</dbReference>
<dbReference type="SUPFAM" id="SSF46785">
    <property type="entry name" value="Winged helix' DNA-binding domain"/>
    <property type="match status" value="1"/>
</dbReference>
<dbReference type="InterPro" id="IPR036388">
    <property type="entry name" value="WH-like_DNA-bd_sf"/>
</dbReference>
<keyword evidence="4" id="KW-0804">Transcription</keyword>
<dbReference type="PANTHER" id="PTHR30419">
    <property type="entry name" value="HTH-TYPE TRANSCRIPTIONAL REGULATOR YBHD"/>
    <property type="match status" value="1"/>
</dbReference>
<dbReference type="InterPro" id="IPR050950">
    <property type="entry name" value="HTH-type_LysR_regulators"/>
</dbReference>
<dbReference type="Gene3D" id="1.10.10.10">
    <property type="entry name" value="Winged helix-like DNA-binding domain superfamily/Winged helix DNA-binding domain"/>
    <property type="match status" value="1"/>
</dbReference>
<dbReference type="SUPFAM" id="SSF53850">
    <property type="entry name" value="Periplasmic binding protein-like II"/>
    <property type="match status" value="1"/>
</dbReference>
<accession>A0A0J9BR58</accession>
<evidence type="ECO:0000256" key="4">
    <source>
        <dbReference type="ARBA" id="ARBA00023163"/>
    </source>
</evidence>
<organism evidence="6 7">
    <name type="scientific">[Clostridium] citroniae WAL-19142</name>
    <dbReference type="NCBI Taxonomy" id="742734"/>
    <lineage>
        <taxon>Bacteria</taxon>
        <taxon>Bacillati</taxon>
        <taxon>Bacillota</taxon>
        <taxon>Clostridia</taxon>
        <taxon>Lachnospirales</taxon>
        <taxon>Lachnospiraceae</taxon>
        <taxon>Enterocloster</taxon>
    </lineage>
</organism>
<comment type="similarity">
    <text evidence="1">Belongs to the LysR transcriptional regulatory family.</text>
</comment>
<dbReference type="PANTHER" id="PTHR30419:SF8">
    <property type="entry name" value="NITROGEN ASSIMILATION TRANSCRIPTIONAL ACTIVATOR-RELATED"/>
    <property type="match status" value="1"/>
</dbReference>
<dbReference type="AlphaFoldDB" id="A0A0J9BR58"/>
<dbReference type="Gene3D" id="3.40.190.290">
    <property type="match status" value="1"/>
</dbReference>
<dbReference type="InterPro" id="IPR036390">
    <property type="entry name" value="WH_DNA-bd_sf"/>
</dbReference>
<sequence length="329" mass="37188">MYLKDQKYMAALAGEGSLTRAARRLNLSQPALSKWLLDLEQEIGMPLVIRSRNGLVFTEAGQIYLEGCRECLEAALEIRRELDALSQKSKQSIILGGSPIRGAQAFAKIYSEFRRKYPDIDLQFVSDKNPVLKKMLSEGEITMSLLGAMETSLPNLEYLKFMDEELLVMLPKGHSLSYDYKTLPPNQPYPAMDLANLAGTPILTTASETSYGDMVLTLYRNAGLESNIIFRSNVIPLLYEMVLNGVGAAMIPDSYYNPEDGISVYSLSPRIIVYQGIGLRSGHPLSDAEEYLIHLVMNNWGSPYYMHQYADYYLEQRKLRIDAYEYNKI</sequence>
<dbReference type="EMBL" id="ADLK01000036">
    <property type="protein sequence ID" value="KMW14656.1"/>
    <property type="molecule type" value="Genomic_DNA"/>
</dbReference>
<proteinExistence type="inferred from homology"/>
<dbReference type="RefSeq" id="WP_048930830.1">
    <property type="nucleotide sequence ID" value="NZ_KQ235883.1"/>
</dbReference>
<evidence type="ECO:0000256" key="1">
    <source>
        <dbReference type="ARBA" id="ARBA00009437"/>
    </source>
</evidence>